<evidence type="ECO:0000313" key="3">
    <source>
        <dbReference type="Proteomes" id="UP001362999"/>
    </source>
</evidence>
<comment type="caution">
    <text evidence="2">The sequence shown here is derived from an EMBL/GenBank/DDBJ whole genome shotgun (WGS) entry which is preliminary data.</text>
</comment>
<feature type="region of interest" description="Disordered" evidence="1">
    <location>
        <begin position="307"/>
        <end position="328"/>
    </location>
</feature>
<name>A0AAW0C939_9AGAR</name>
<dbReference type="AlphaFoldDB" id="A0AAW0C939"/>
<protein>
    <submittedName>
        <fullName evidence="2">Uncharacterized protein</fullName>
    </submittedName>
</protein>
<feature type="compositionally biased region" description="Acidic residues" evidence="1">
    <location>
        <begin position="315"/>
        <end position="324"/>
    </location>
</feature>
<feature type="region of interest" description="Disordered" evidence="1">
    <location>
        <begin position="1"/>
        <end position="177"/>
    </location>
</feature>
<feature type="compositionally biased region" description="Acidic residues" evidence="1">
    <location>
        <begin position="150"/>
        <end position="172"/>
    </location>
</feature>
<proteinExistence type="predicted"/>
<feature type="compositionally biased region" description="Basic and acidic residues" evidence="1">
    <location>
        <begin position="14"/>
        <end position="29"/>
    </location>
</feature>
<dbReference type="EMBL" id="JAWWNJ010000020">
    <property type="protein sequence ID" value="KAK7035010.1"/>
    <property type="molecule type" value="Genomic_DNA"/>
</dbReference>
<evidence type="ECO:0000256" key="1">
    <source>
        <dbReference type="SAM" id="MobiDB-lite"/>
    </source>
</evidence>
<keyword evidence="3" id="KW-1185">Reference proteome</keyword>
<reference evidence="2 3" key="1">
    <citation type="journal article" date="2024" name="J Genomics">
        <title>Draft genome sequencing and assembly of Favolaschia claudopus CIRM-BRFM 2984 isolated from oak limbs.</title>
        <authorList>
            <person name="Navarro D."/>
            <person name="Drula E."/>
            <person name="Chaduli D."/>
            <person name="Cazenave R."/>
            <person name="Ahrendt S."/>
            <person name="Wang J."/>
            <person name="Lipzen A."/>
            <person name="Daum C."/>
            <person name="Barry K."/>
            <person name="Grigoriev I.V."/>
            <person name="Favel A."/>
            <person name="Rosso M.N."/>
            <person name="Martin F."/>
        </authorList>
    </citation>
    <scope>NUCLEOTIDE SEQUENCE [LARGE SCALE GENOMIC DNA]</scope>
    <source>
        <strain evidence="2 3">CIRM-BRFM 2984</strain>
    </source>
</reference>
<evidence type="ECO:0000313" key="2">
    <source>
        <dbReference type="EMBL" id="KAK7035010.1"/>
    </source>
</evidence>
<dbReference type="Proteomes" id="UP001362999">
    <property type="component" value="Unassembled WGS sequence"/>
</dbReference>
<organism evidence="2 3">
    <name type="scientific">Favolaschia claudopus</name>
    <dbReference type="NCBI Taxonomy" id="2862362"/>
    <lineage>
        <taxon>Eukaryota</taxon>
        <taxon>Fungi</taxon>
        <taxon>Dikarya</taxon>
        <taxon>Basidiomycota</taxon>
        <taxon>Agaricomycotina</taxon>
        <taxon>Agaricomycetes</taxon>
        <taxon>Agaricomycetidae</taxon>
        <taxon>Agaricales</taxon>
        <taxon>Marasmiineae</taxon>
        <taxon>Mycenaceae</taxon>
        <taxon>Favolaschia</taxon>
    </lineage>
</organism>
<gene>
    <name evidence="2" type="ORF">R3P38DRAFT_2772057</name>
</gene>
<sequence>MGKKKINKQATKMVEAKAKKAKAKAELAPKVKLRLIGPKPLTTQPADPSSGETPDGSGLTLTPPPEVSAEALQAAVNSYLLTQGRAPPVDPSDSEESETEAYLKSKQQKQGIFSKGMDAEGEEEEELEEDELETEEDEPPHKKHKKVAADETEDEEGEDDDEESENETESETDAAFPLKLSVPFDGANTSLTVQSDLPFKDVRVKLANTMSLPPKDVHVGYRFSLQPRSTPWTHLSNNAHWMELVEAARTTKATTQSKKEFFVELKDLEAAKGKGSAAAGKNAKKDKKDKKRVCCAVAHGVLLLIPPTQKRRDSDDDSAADSEIDGEKVKKKKSLPQWVVELERENACIEHGGHGCIKYTTGHAQLTKSDLSTWALFLQSGYASLTTPPPKLQAMPSFGYPGFSPYWMPPPFPAMTPASNTRRAEQLSSPPEPMEDNRLFPRITDWLGNLDKSESRGADGHNFLQFVFDFQRERYVRLLDLEHLSVQDLKELSPEMATGTASKLLAYAKADIKKIRKDEKRRMRQEAQHGARYT</sequence>
<feature type="compositionally biased region" description="Acidic residues" evidence="1">
    <location>
        <begin position="119"/>
        <end position="138"/>
    </location>
</feature>
<feature type="compositionally biased region" description="Polar residues" evidence="1">
    <location>
        <begin position="41"/>
        <end position="52"/>
    </location>
</feature>
<accession>A0AAW0C939</accession>